<feature type="active site" description="Proton acceptor" evidence="17">
    <location>
        <position position="371"/>
    </location>
</feature>
<evidence type="ECO:0000256" key="15">
    <source>
        <dbReference type="ARBA" id="ARBA00048493"/>
    </source>
</evidence>
<feature type="binding site" evidence="17">
    <location>
        <begin position="14"/>
        <end position="17"/>
    </location>
    <ligand>
        <name>UDP-N-acetyl-alpha-D-glucosamine</name>
        <dbReference type="ChEBI" id="CHEBI:57705"/>
    </ligand>
</feature>
<dbReference type="InterPro" id="IPR038009">
    <property type="entry name" value="GlmU_C_LbH"/>
</dbReference>
<comment type="pathway">
    <text evidence="17">Bacterial outer membrane biogenesis; LPS lipid A biosynthesis.</text>
</comment>
<feature type="binding site" evidence="17">
    <location>
        <position position="388"/>
    </location>
    <ligand>
        <name>acetyl-CoA</name>
        <dbReference type="ChEBI" id="CHEBI:57288"/>
    </ligand>
</feature>
<dbReference type="Pfam" id="PF12804">
    <property type="entry name" value="NTP_transf_3"/>
    <property type="match status" value="1"/>
</dbReference>
<dbReference type="EC" id="2.7.7.23" evidence="17"/>
<feature type="region of interest" description="Linker" evidence="17">
    <location>
        <begin position="239"/>
        <end position="259"/>
    </location>
</feature>
<evidence type="ECO:0000256" key="6">
    <source>
        <dbReference type="ARBA" id="ARBA00022723"/>
    </source>
</evidence>
<feature type="binding site" evidence="17">
    <location>
        <position position="413"/>
    </location>
    <ligand>
        <name>acetyl-CoA</name>
        <dbReference type="ChEBI" id="CHEBI:57288"/>
    </ligand>
</feature>
<evidence type="ECO:0000256" key="16">
    <source>
        <dbReference type="ARBA" id="ARBA00049628"/>
    </source>
</evidence>
<evidence type="ECO:0000256" key="14">
    <source>
        <dbReference type="ARBA" id="ARBA00048247"/>
    </source>
</evidence>
<feature type="binding site" evidence="17">
    <location>
        <position position="385"/>
    </location>
    <ligand>
        <name>UDP-N-acetyl-alpha-D-glucosamine</name>
        <dbReference type="ChEBI" id="CHEBI:57705"/>
    </ligand>
</feature>
<feature type="binding site" evidence="17">
    <location>
        <begin position="394"/>
        <end position="395"/>
    </location>
    <ligand>
        <name>acetyl-CoA</name>
        <dbReference type="ChEBI" id="CHEBI:57288"/>
    </ligand>
</feature>
<evidence type="ECO:0000313" key="21">
    <source>
        <dbReference type="Proteomes" id="UP001500274"/>
    </source>
</evidence>
<comment type="similarity">
    <text evidence="2 17">In the N-terminal section; belongs to the N-acetylglucosamine-1-phosphate uridyltransferase family.</text>
</comment>
<keyword evidence="11 17" id="KW-0511">Multifunctional enzyme</keyword>
<evidence type="ECO:0000256" key="7">
    <source>
        <dbReference type="ARBA" id="ARBA00022737"/>
    </source>
</evidence>
<dbReference type="Gene3D" id="2.160.10.10">
    <property type="entry name" value="Hexapeptide repeat proteins"/>
    <property type="match status" value="1"/>
</dbReference>
<dbReference type="SUPFAM" id="SSF53448">
    <property type="entry name" value="Nucleotide-diphospho-sugar transferases"/>
    <property type="match status" value="1"/>
</dbReference>
<keyword evidence="5 17" id="KW-0548">Nucleotidyltransferase</keyword>
<protein>
    <recommendedName>
        <fullName evidence="17">Bifunctional protein GlmU</fullName>
    </recommendedName>
    <domain>
        <recommendedName>
            <fullName evidence="17">UDP-N-acetylglucosamine pyrophosphorylase</fullName>
            <ecNumber evidence="17">2.7.7.23</ecNumber>
        </recommendedName>
        <alternativeName>
            <fullName evidence="17">N-acetylglucosamine-1-phosphate uridyltransferase</fullName>
        </alternativeName>
    </domain>
    <domain>
        <recommendedName>
            <fullName evidence="17">Glucosamine-1-phosphate N-acetyltransferase</fullName>
            <ecNumber evidence="17">2.3.1.157</ecNumber>
        </recommendedName>
    </domain>
</protein>
<dbReference type="Proteomes" id="UP001500274">
    <property type="component" value="Unassembled WGS sequence"/>
</dbReference>
<evidence type="ECO:0000256" key="9">
    <source>
        <dbReference type="ARBA" id="ARBA00022960"/>
    </source>
</evidence>
<comment type="subunit">
    <text evidence="17">Homotrimer.</text>
</comment>
<keyword evidence="10 17" id="KW-0573">Peptidoglycan synthesis</keyword>
<name>A0ABN3PG51_9MICO</name>
<evidence type="ECO:0000256" key="18">
    <source>
        <dbReference type="SAM" id="MobiDB-lite"/>
    </source>
</evidence>
<feature type="binding site" evidence="17">
    <location>
        <position position="163"/>
    </location>
    <ligand>
        <name>UDP-N-acetyl-alpha-D-glucosamine</name>
        <dbReference type="ChEBI" id="CHEBI:57705"/>
    </ligand>
</feature>
<keyword evidence="9 17" id="KW-0133">Cell shape</keyword>
<gene>
    <name evidence="17 20" type="primary">glmU</name>
    <name evidence="20" type="ORF">GCM10009862_24170</name>
</gene>
<keyword evidence="3 17" id="KW-0963">Cytoplasm</keyword>
<organism evidence="20 21">
    <name type="scientific">Microbacterium binotii</name>
    <dbReference type="NCBI Taxonomy" id="462710"/>
    <lineage>
        <taxon>Bacteria</taxon>
        <taxon>Bacillati</taxon>
        <taxon>Actinomycetota</taxon>
        <taxon>Actinomycetes</taxon>
        <taxon>Micrococcales</taxon>
        <taxon>Microbacteriaceae</taxon>
        <taxon>Microbacterium</taxon>
    </lineage>
</organism>
<comment type="function">
    <text evidence="16 17">Catalyzes the last two sequential reactions in the de novo biosynthetic pathway for UDP-N-acetylglucosamine (UDP-GlcNAc). The C-terminal domain catalyzes the transfer of acetyl group from acetyl coenzyme A to glucosamine-1-phosphate (GlcN-1-P) to produce N-acetylglucosamine-1-phosphate (GlcNAc-1-P), which is converted into UDP-GlcNAc by the transfer of uridine 5-monophosphate (from uridine 5-triphosphate), a reaction catalyzed by the N-terminal domain.</text>
</comment>
<keyword evidence="13 17" id="KW-0961">Cell wall biogenesis/degradation</keyword>
<feature type="binding site" evidence="17">
    <location>
        <position position="81"/>
    </location>
    <ligand>
        <name>UDP-N-acetyl-alpha-D-glucosamine</name>
        <dbReference type="ChEBI" id="CHEBI:57705"/>
    </ligand>
</feature>
<evidence type="ECO:0000256" key="11">
    <source>
        <dbReference type="ARBA" id="ARBA00023268"/>
    </source>
</evidence>
<dbReference type="InterPro" id="IPR005882">
    <property type="entry name" value="Bifunctional_GlmU"/>
</dbReference>
<comment type="catalytic activity">
    <reaction evidence="15 17">
        <text>N-acetyl-alpha-D-glucosamine 1-phosphate + UTP + H(+) = UDP-N-acetyl-alpha-D-glucosamine + diphosphate</text>
        <dbReference type="Rhea" id="RHEA:13509"/>
        <dbReference type="ChEBI" id="CHEBI:15378"/>
        <dbReference type="ChEBI" id="CHEBI:33019"/>
        <dbReference type="ChEBI" id="CHEBI:46398"/>
        <dbReference type="ChEBI" id="CHEBI:57705"/>
        <dbReference type="ChEBI" id="CHEBI:57776"/>
        <dbReference type="EC" id="2.7.7.23"/>
    </reaction>
</comment>
<feature type="region of interest" description="Disordered" evidence="18">
    <location>
        <begin position="461"/>
        <end position="486"/>
    </location>
</feature>
<reference evidence="20 21" key="1">
    <citation type="journal article" date="2019" name="Int. J. Syst. Evol. Microbiol.">
        <title>The Global Catalogue of Microorganisms (GCM) 10K type strain sequencing project: providing services to taxonomists for standard genome sequencing and annotation.</title>
        <authorList>
            <consortium name="The Broad Institute Genomics Platform"/>
            <consortium name="The Broad Institute Genome Sequencing Center for Infectious Disease"/>
            <person name="Wu L."/>
            <person name="Ma J."/>
        </authorList>
    </citation>
    <scope>NUCLEOTIDE SEQUENCE [LARGE SCALE GENOMIC DNA]</scope>
    <source>
        <strain evidence="20 21">JCM 16365</strain>
    </source>
</reference>
<evidence type="ECO:0000256" key="8">
    <source>
        <dbReference type="ARBA" id="ARBA00022842"/>
    </source>
</evidence>
<feature type="region of interest" description="Pyrophosphorylase" evidence="17">
    <location>
        <begin position="1"/>
        <end position="238"/>
    </location>
</feature>
<evidence type="ECO:0000256" key="2">
    <source>
        <dbReference type="ARBA" id="ARBA00007947"/>
    </source>
</evidence>
<feature type="binding site" evidence="17">
    <location>
        <position position="236"/>
    </location>
    <ligand>
        <name>Mg(2+)</name>
        <dbReference type="ChEBI" id="CHEBI:18420"/>
    </ligand>
</feature>
<evidence type="ECO:0000313" key="20">
    <source>
        <dbReference type="EMBL" id="GAA2584263.1"/>
    </source>
</evidence>
<evidence type="ECO:0000259" key="19">
    <source>
        <dbReference type="Pfam" id="PF12804"/>
    </source>
</evidence>
<feature type="binding site" evidence="17">
    <location>
        <position position="111"/>
    </location>
    <ligand>
        <name>Mg(2+)</name>
        <dbReference type="ChEBI" id="CHEBI:18420"/>
    </ligand>
</feature>
<dbReference type="InterPro" id="IPR050065">
    <property type="entry name" value="GlmU-like"/>
</dbReference>
<feature type="binding site" evidence="17">
    <location>
        <position position="341"/>
    </location>
    <ligand>
        <name>UDP-N-acetyl-alpha-D-glucosamine</name>
        <dbReference type="ChEBI" id="CHEBI:57705"/>
    </ligand>
</feature>
<proteinExistence type="inferred from homology"/>
<evidence type="ECO:0000256" key="10">
    <source>
        <dbReference type="ARBA" id="ARBA00022984"/>
    </source>
</evidence>
<keyword evidence="7 17" id="KW-0677">Repeat</keyword>
<comment type="subcellular location">
    <subcellularLocation>
        <location evidence="17">Cytoplasm</location>
    </subcellularLocation>
</comment>
<dbReference type="CDD" id="cd03353">
    <property type="entry name" value="LbH_GlmU_C"/>
    <property type="match status" value="1"/>
</dbReference>
<dbReference type="PANTHER" id="PTHR43584:SF3">
    <property type="entry name" value="BIFUNCTIONAL PROTEIN GLMU"/>
    <property type="match status" value="1"/>
</dbReference>
<dbReference type="EC" id="2.3.1.157" evidence="17"/>
<keyword evidence="4 17" id="KW-0808">Transferase</keyword>
<dbReference type="InterPro" id="IPR025877">
    <property type="entry name" value="MobA-like_NTP_Trfase"/>
</dbReference>
<dbReference type="InterPro" id="IPR029044">
    <property type="entry name" value="Nucleotide-diphossugar_trans"/>
</dbReference>
<keyword evidence="21" id="KW-1185">Reference proteome</keyword>
<feature type="binding site" evidence="17">
    <location>
        <position position="236"/>
    </location>
    <ligand>
        <name>UDP-N-acetyl-alpha-D-glucosamine</name>
        <dbReference type="ChEBI" id="CHEBI:57705"/>
    </ligand>
</feature>
<dbReference type="RefSeq" id="WP_344229837.1">
    <property type="nucleotide sequence ID" value="NZ_BAAARI010000015.1"/>
</dbReference>
<comment type="caution">
    <text evidence="17">Lacks conserved residue(s) required for the propagation of feature annotation.</text>
</comment>
<feature type="binding site" evidence="17">
    <location>
        <position position="28"/>
    </location>
    <ligand>
        <name>UDP-N-acetyl-alpha-D-glucosamine</name>
        <dbReference type="ChEBI" id="CHEBI:57705"/>
    </ligand>
</feature>
<dbReference type="NCBIfam" id="NF010932">
    <property type="entry name" value="PRK14352.1"/>
    <property type="match status" value="1"/>
</dbReference>
<comment type="pathway">
    <text evidence="17">Nucleotide-sugar biosynthesis; UDP-N-acetyl-alpha-D-glucosamine biosynthesis; UDP-N-acetyl-alpha-D-glucosamine from N-acetyl-alpha-D-glucosamine 1-phosphate: step 1/1.</text>
</comment>
<evidence type="ECO:0000256" key="4">
    <source>
        <dbReference type="ARBA" id="ARBA00022679"/>
    </source>
</evidence>
<feature type="binding site" evidence="17">
    <location>
        <position position="178"/>
    </location>
    <ligand>
        <name>UDP-N-acetyl-alpha-D-glucosamine</name>
        <dbReference type="ChEBI" id="CHEBI:57705"/>
    </ligand>
</feature>
<evidence type="ECO:0000256" key="17">
    <source>
        <dbReference type="HAMAP-Rule" id="MF_01631"/>
    </source>
</evidence>
<feature type="binding site" evidence="17">
    <location>
        <begin position="86"/>
        <end position="87"/>
    </location>
    <ligand>
        <name>UDP-N-acetyl-alpha-D-glucosamine</name>
        <dbReference type="ChEBI" id="CHEBI:57705"/>
    </ligand>
</feature>
<keyword evidence="6 17" id="KW-0479">Metal-binding</keyword>
<dbReference type="InterPro" id="IPR011004">
    <property type="entry name" value="Trimer_LpxA-like_sf"/>
</dbReference>
<comment type="cofactor">
    <cofactor evidence="17">
        <name>Mg(2+)</name>
        <dbReference type="ChEBI" id="CHEBI:18420"/>
    </cofactor>
    <text evidence="17">Binds 1 Mg(2+) ion per subunit.</text>
</comment>
<evidence type="ECO:0000256" key="12">
    <source>
        <dbReference type="ARBA" id="ARBA00023315"/>
    </source>
</evidence>
<dbReference type="NCBIfam" id="TIGR01173">
    <property type="entry name" value="glmU"/>
    <property type="match status" value="1"/>
</dbReference>
<dbReference type="HAMAP" id="MF_01631">
    <property type="entry name" value="GlmU"/>
    <property type="match status" value="1"/>
</dbReference>
<feature type="region of interest" description="N-acetyltransferase" evidence="17">
    <location>
        <begin position="260"/>
        <end position="486"/>
    </location>
</feature>
<comment type="caution">
    <text evidence="20">The sequence shown here is derived from an EMBL/GenBank/DDBJ whole genome shotgun (WGS) entry which is preliminary data.</text>
</comment>
<dbReference type="CDD" id="cd02540">
    <property type="entry name" value="GT2_GlmU_N_bac"/>
    <property type="match status" value="1"/>
</dbReference>
<comment type="similarity">
    <text evidence="1 17">In the C-terminal section; belongs to the transferase hexapeptide repeat family.</text>
</comment>
<accession>A0ABN3PG51</accession>
<evidence type="ECO:0000256" key="5">
    <source>
        <dbReference type="ARBA" id="ARBA00022695"/>
    </source>
</evidence>
<feature type="domain" description="MobA-like NTP transferase" evidence="19">
    <location>
        <begin position="11"/>
        <end position="138"/>
    </location>
</feature>
<sequence length="486" mass="50416">MSESLTAPLAVIVLAAGQGTRMRSRLPKVLHPLAGQPLVGHVLRTARALEPARVAVVVRHERTLVAEAVAALAPDAVVVDQDEIPGTGRAVELGLAGLDAFDGDVLVLSGDVPLLEAETLQALVETHRAREAAVTLLSAVLTDPTGYGRVLRDASGDVERVVEQKDATDHEAEVAEINAGVYVFRAAALRRHLPDVGQANAQGEKYLTDVVALARRAGERIAVGQSPDPAAALGVNDRVQLAEAARILNARTVRRWQLAGASILDPATTWIDVDATLAEDVTVLPGTYLLGATTVAAGATIGPDTSLTDCEVGEDAVVRRTDATLAVIGPRANVGPFAYLRPGTTLAADGKIGTFVETKNSQIGEGSKVPHLSYIGDTTIGRGVNLGAGAITANYDDVSKHRTEIGDEVHSGSHNVFVAPVKIGDGAKTGAGAVIRKDVPAGALALSVAPQRNVEGWVENNRPGTAAADAAKRARTAQEAGDGTQR</sequence>
<feature type="binding site" evidence="17">
    <location>
        <position position="431"/>
    </location>
    <ligand>
        <name>acetyl-CoA</name>
        <dbReference type="ChEBI" id="CHEBI:57288"/>
    </ligand>
</feature>
<comment type="catalytic activity">
    <reaction evidence="14 17">
        <text>alpha-D-glucosamine 1-phosphate + acetyl-CoA = N-acetyl-alpha-D-glucosamine 1-phosphate + CoA + H(+)</text>
        <dbReference type="Rhea" id="RHEA:13725"/>
        <dbReference type="ChEBI" id="CHEBI:15378"/>
        <dbReference type="ChEBI" id="CHEBI:57287"/>
        <dbReference type="ChEBI" id="CHEBI:57288"/>
        <dbReference type="ChEBI" id="CHEBI:57776"/>
        <dbReference type="ChEBI" id="CHEBI:58516"/>
        <dbReference type="EC" id="2.3.1.157"/>
    </reaction>
</comment>
<feature type="binding site" evidence="17">
    <location>
        <begin position="109"/>
        <end position="111"/>
    </location>
    <ligand>
        <name>UDP-N-acetyl-alpha-D-glucosamine</name>
        <dbReference type="ChEBI" id="CHEBI:57705"/>
    </ligand>
</feature>
<evidence type="ECO:0000256" key="13">
    <source>
        <dbReference type="ARBA" id="ARBA00023316"/>
    </source>
</evidence>
<feature type="binding site" evidence="17">
    <location>
        <position position="359"/>
    </location>
    <ligand>
        <name>UDP-N-acetyl-alpha-D-glucosamine</name>
        <dbReference type="ChEBI" id="CHEBI:57705"/>
    </ligand>
</feature>
<comment type="pathway">
    <text evidence="17">Nucleotide-sugar biosynthesis; UDP-N-acetyl-alpha-D-glucosamine biosynthesis; N-acetyl-alpha-D-glucosamine 1-phosphate from alpha-D-glucosamine 6-phosphate (route II): step 2/2.</text>
</comment>
<dbReference type="EMBL" id="BAAARI010000015">
    <property type="protein sequence ID" value="GAA2584263.1"/>
    <property type="molecule type" value="Genomic_DNA"/>
</dbReference>
<keyword evidence="8 17" id="KW-0460">Magnesium</keyword>
<dbReference type="SUPFAM" id="SSF51161">
    <property type="entry name" value="Trimeric LpxA-like enzymes"/>
    <property type="match status" value="1"/>
</dbReference>
<feature type="binding site" evidence="17">
    <location>
        <position position="148"/>
    </location>
    <ligand>
        <name>UDP-N-acetyl-alpha-D-glucosamine</name>
        <dbReference type="ChEBI" id="CHEBI:57705"/>
    </ligand>
</feature>
<feature type="binding site" evidence="17">
    <location>
        <position position="374"/>
    </location>
    <ligand>
        <name>UDP-N-acetyl-alpha-D-glucosamine</name>
        <dbReference type="ChEBI" id="CHEBI:57705"/>
    </ligand>
</feature>
<evidence type="ECO:0000256" key="1">
    <source>
        <dbReference type="ARBA" id="ARBA00007707"/>
    </source>
</evidence>
<keyword evidence="12 17" id="KW-0012">Acyltransferase</keyword>
<dbReference type="Gene3D" id="3.90.550.10">
    <property type="entry name" value="Spore Coat Polysaccharide Biosynthesis Protein SpsA, Chain A"/>
    <property type="match status" value="1"/>
</dbReference>
<evidence type="ECO:0000256" key="3">
    <source>
        <dbReference type="ARBA" id="ARBA00022490"/>
    </source>
</evidence>
<dbReference type="PANTHER" id="PTHR43584">
    <property type="entry name" value="NUCLEOTIDYL TRANSFERASE"/>
    <property type="match status" value="1"/>
</dbReference>